<dbReference type="RefSeq" id="WP_419188111.1">
    <property type="nucleotide sequence ID" value="NZ_CP036272.1"/>
</dbReference>
<gene>
    <name evidence="1" type="ORF">SV7mr_10400</name>
</gene>
<dbReference type="EMBL" id="CP036272">
    <property type="protein sequence ID" value="QDT58547.1"/>
    <property type="molecule type" value="Genomic_DNA"/>
</dbReference>
<dbReference type="Pfam" id="PF07394">
    <property type="entry name" value="DUF1501"/>
    <property type="match status" value="1"/>
</dbReference>
<evidence type="ECO:0000313" key="2">
    <source>
        <dbReference type="Proteomes" id="UP000315003"/>
    </source>
</evidence>
<organism evidence="1 2">
    <name type="scientific">Stieleria bergensis</name>
    <dbReference type="NCBI Taxonomy" id="2528025"/>
    <lineage>
        <taxon>Bacteria</taxon>
        <taxon>Pseudomonadati</taxon>
        <taxon>Planctomycetota</taxon>
        <taxon>Planctomycetia</taxon>
        <taxon>Pirellulales</taxon>
        <taxon>Pirellulaceae</taxon>
        <taxon>Stieleria</taxon>
    </lineage>
</organism>
<dbReference type="PANTHER" id="PTHR43737:SF1">
    <property type="entry name" value="DUF1501 DOMAIN-CONTAINING PROTEIN"/>
    <property type="match status" value="1"/>
</dbReference>
<accession>A0A517SR00</accession>
<evidence type="ECO:0000313" key="1">
    <source>
        <dbReference type="EMBL" id="QDT58547.1"/>
    </source>
</evidence>
<evidence type="ECO:0008006" key="3">
    <source>
        <dbReference type="Google" id="ProtNLM"/>
    </source>
</evidence>
<protein>
    <recommendedName>
        <fullName evidence="3">Sulfatase</fullName>
    </recommendedName>
</protein>
<sequence>MKPILSYNWDGRPRRDFLRLGMMAGAFAGLSASQRSIANNSGPAKATGAKACILIWLDGGPSHLESFDPKPDAPVEVRGPLGSIATKVPGVRLGECMERTAEIMDRITLVRSLTSPLGEHAVGTHYMLTGYQPTPVLEYPAYGAALAEVHQPRSVLPAHIAVPKFDDALSGNGFLPTRTAPFTVGGNPDSPNFKVRDLEFYPGLTLDRLQRRKQMVGQLDQFHRKLQQADVVGESALQRAYQLAASQEAKQAFDLSQEPQAIRNLYGRGGGSGIGQSCLLARRLVQRGVPFVTVGSTGWDTHQNIRTLKERFPGDRNAHLPSMDRAFAALVTDLESQGMLDETLVLVMGEFGRTPKINAGGGRDHWPNAYSVAMAGGGVPRGVVVGQSDALGERPADLPVTPADLAATIYTLMGLDPAFELHTSDGRPVRLAPDGAEPIREICGVTERDA</sequence>
<dbReference type="InterPro" id="IPR010869">
    <property type="entry name" value="DUF1501"/>
</dbReference>
<dbReference type="AlphaFoldDB" id="A0A517SR00"/>
<dbReference type="InterPro" id="IPR006311">
    <property type="entry name" value="TAT_signal"/>
</dbReference>
<dbReference type="PROSITE" id="PS51318">
    <property type="entry name" value="TAT"/>
    <property type="match status" value="1"/>
</dbReference>
<name>A0A517SR00_9BACT</name>
<dbReference type="SUPFAM" id="SSF53649">
    <property type="entry name" value="Alkaline phosphatase-like"/>
    <property type="match status" value="1"/>
</dbReference>
<keyword evidence="2" id="KW-1185">Reference proteome</keyword>
<reference evidence="1 2" key="1">
    <citation type="submission" date="2019-02" db="EMBL/GenBank/DDBJ databases">
        <title>Deep-cultivation of Planctomycetes and their phenomic and genomic characterization uncovers novel biology.</title>
        <authorList>
            <person name="Wiegand S."/>
            <person name="Jogler M."/>
            <person name="Boedeker C."/>
            <person name="Pinto D."/>
            <person name="Vollmers J."/>
            <person name="Rivas-Marin E."/>
            <person name="Kohn T."/>
            <person name="Peeters S.H."/>
            <person name="Heuer A."/>
            <person name="Rast P."/>
            <person name="Oberbeckmann S."/>
            <person name="Bunk B."/>
            <person name="Jeske O."/>
            <person name="Meyerdierks A."/>
            <person name="Storesund J.E."/>
            <person name="Kallscheuer N."/>
            <person name="Luecker S."/>
            <person name="Lage O.M."/>
            <person name="Pohl T."/>
            <person name="Merkel B.J."/>
            <person name="Hornburger P."/>
            <person name="Mueller R.-W."/>
            <person name="Bruemmer F."/>
            <person name="Labrenz M."/>
            <person name="Spormann A.M."/>
            <person name="Op den Camp H."/>
            <person name="Overmann J."/>
            <person name="Amann R."/>
            <person name="Jetten M.S.M."/>
            <person name="Mascher T."/>
            <person name="Medema M.H."/>
            <person name="Devos D.P."/>
            <person name="Kaster A.-K."/>
            <person name="Ovreas L."/>
            <person name="Rohde M."/>
            <person name="Galperin M.Y."/>
            <person name="Jogler C."/>
        </authorList>
    </citation>
    <scope>NUCLEOTIDE SEQUENCE [LARGE SCALE GENOMIC DNA]</scope>
    <source>
        <strain evidence="1 2">SV_7m_r</strain>
    </source>
</reference>
<proteinExistence type="predicted"/>
<dbReference type="Proteomes" id="UP000315003">
    <property type="component" value="Chromosome"/>
</dbReference>
<dbReference type="Gene3D" id="3.40.720.10">
    <property type="entry name" value="Alkaline Phosphatase, subunit A"/>
    <property type="match status" value="1"/>
</dbReference>
<dbReference type="PANTHER" id="PTHR43737">
    <property type="entry name" value="BLL7424 PROTEIN"/>
    <property type="match status" value="1"/>
</dbReference>
<dbReference type="InterPro" id="IPR017850">
    <property type="entry name" value="Alkaline_phosphatase_core_sf"/>
</dbReference>